<dbReference type="SMART" id="SM00484">
    <property type="entry name" value="XPGI"/>
    <property type="match status" value="1"/>
</dbReference>
<dbReference type="InterPro" id="IPR041177">
    <property type="entry name" value="GEN1_C"/>
</dbReference>
<dbReference type="EMBL" id="JASNQZ010000006">
    <property type="protein sequence ID" value="KAL0956099.1"/>
    <property type="molecule type" value="Genomic_DNA"/>
</dbReference>
<dbReference type="CDD" id="cd09870">
    <property type="entry name" value="PIN_YEN1"/>
    <property type="match status" value="1"/>
</dbReference>
<proteinExistence type="predicted"/>
<feature type="compositionally biased region" description="Acidic residues" evidence="3">
    <location>
        <begin position="1010"/>
        <end position="1024"/>
    </location>
</feature>
<reference evidence="7" key="1">
    <citation type="submission" date="2024-06" db="EMBL/GenBank/DDBJ databases">
        <title>Multi-omics analyses provide insights into the biosynthesis of the anticancer antibiotic pleurotin in Hohenbuehelia grisea.</title>
        <authorList>
            <person name="Weaver J.A."/>
            <person name="Alberti F."/>
        </authorList>
    </citation>
    <scope>NUCLEOTIDE SEQUENCE [LARGE SCALE GENOMIC DNA]</scope>
    <source>
        <strain evidence="7">T-177</strain>
    </source>
</reference>
<dbReference type="InterPro" id="IPR006085">
    <property type="entry name" value="XPG_DNA_repair_N"/>
</dbReference>
<evidence type="ECO:0000259" key="4">
    <source>
        <dbReference type="SMART" id="SM00484"/>
    </source>
</evidence>
<dbReference type="SMART" id="SM00485">
    <property type="entry name" value="XPGN"/>
    <property type="match status" value="1"/>
</dbReference>
<feature type="region of interest" description="Disordered" evidence="3">
    <location>
        <begin position="526"/>
        <end position="549"/>
    </location>
</feature>
<dbReference type="Pfam" id="PF00752">
    <property type="entry name" value="XPG_N"/>
    <property type="match status" value="1"/>
</dbReference>
<keyword evidence="2" id="KW-0378">Hydrolase</keyword>
<evidence type="ECO:0008006" key="8">
    <source>
        <dbReference type="Google" id="ProtNLM"/>
    </source>
</evidence>
<dbReference type="InterPro" id="IPR006084">
    <property type="entry name" value="XPG/Rad2"/>
</dbReference>
<dbReference type="Gene3D" id="3.40.50.1010">
    <property type="entry name" value="5'-nuclease"/>
    <property type="match status" value="2"/>
</dbReference>
<evidence type="ECO:0000256" key="1">
    <source>
        <dbReference type="ARBA" id="ARBA00022722"/>
    </source>
</evidence>
<feature type="compositionally biased region" description="Basic and acidic residues" evidence="3">
    <location>
        <begin position="704"/>
        <end position="716"/>
    </location>
</feature>
<dbReference type="PANTHER" id="PTHR11081:SF75">
    <property type="entry name" value="ENDONUCLEASE, PUTATIVE (AFU_ORTHOLOGUE AFUA_3G13260)-RELATED"/>
    <property type="match status" value="1"/>
</dbReference>
<comment type="caution">
    <text evidence="6">The sequence shown here is derived from an EMBL/GenBank/DDBJ whole genome shotgun (WGS) entry which is preliminary data.</text>
</comment>
<dbReference type="Proteomes" id="UP001556367">
    <property type="component" value="Unassembled WGS sequence"/>
</dbReference>
<evidence type="ECO:0000313" key="7">
    <source>
        <dbReference type="Proteomes" id="UP001556367"/>
    </source>
</evidence>
<dbReference type="SUPFAM" id="SSF88723">
    <property type="entry name" value="PIN domain-like"/>
    <property type="match status" value="1"/>
</dbReference>
<dbReference type="SUPFAM" id="SSF47807">
    <property type="entry name" value="5' to 3' exonuclease, C-terminal subdomain"/>
    <property type="match status" value="1"/>
</dbReference>
<dbReference type="PRINTS" id="PR00853">
    <property type="entry name" value="XPGRADSUPER"/>
</dbReference>
<evidence type="ECO:0000259" key="5">
    <source>
        <dbReference type="SMART" id="SM00485"/>
    </source>
</evidence>
<feature type="region of interest" description="Disordered" evidence="3">
    <location>
        <begin position="922"/>
        <end position="944"/>
    </location>
</feature>
<evidence type="ECO:0000313" key="6">
    <source>
        <dbReference type="EMBL" id="KAL0956099.1"/>
    </source>
</evidence>
<feature type="compositionally biased region" description="Low complexity" evidence="3">
    <location>
        <begin position="739"/>
        <end position="760"/>
    </location>
</feature>
<dbReference type="Pfam" id="PF00867">
    <property type="entry name" value="XPG_I"/>
    <property type="match status" value="1"/>
</dbReference>
<accession>A0ABR3JJZ4</accession>
<dbReference type="InterPro" id="IPR006086">
    <property type="entry name" value="XPG-I_dom"/>
</dbReference>
<keyword evidence="1" id="KW-0540">Nuclease</keyword>
<feature type="region of interest" description="Disordered" evidence="3">
    <location>
        <begin position="577"/>
        <end position="634"/>
    </location>
</feature>
<organism evidence="6 7">
    <name type="scientific">Hohenbuehelia grisea</name>
    <dbReference type="NCBI Taxonomy" id="104357"/>
    <lineage>
        <taxon>Eukaryota</taxon>
        <taxon>Fungi</taxon>
        <taxon>Dikarya</taxon>
        <taxon>Basidiomycota</taxon>
        <taxon>Agaricomycotina</taxon>
        <taxon>Agaricomycetes</taxon>
        <taxon>Agaricomycetidae</taxon>
        <taxon>Agaricales</taxon>
        <taxon>Pleurotineae</taxon>
        <taxon>Pleurotaceae</taxon>
        <taxon>Hohenbuehelia</taxon>
    </lineage>
</organism>
<evidence type="ECO:0000256" key="3">
    <source>
        <dbReference type="SAM" id="MobiDB-lite"/>
    </source>
</evidence>
<feature type="region of interest" description="Disordered" evidence="3">
    <location>
        <begin position="695"/>
        <end position="716"/>
    </location>
</feature>
<gene>
    <name evidence="6" type="ORF">HGRIS_002268</name>
</gene>
<feature type="compositionally biased region" description="Basic residues" evidence="3">
    <location>
        <begin position="578"/>
        <end position="589"/>
    </location>
</feature>
<feature type="region of interest" description="Disordered" evidence="3">
    <location>
        <begin position="1000"/>
        <end position="1024"/>
    </location>
</feature>
<protein>
    <recommendedName>
        <fullName evidence="8">XPG-I domain-containing protein</fullName>
    </recommendedName>
</protein>
<keyword evidence="7" id="KW-1185">Reference proteome</keyword>
<dbReference type="Pfam" id="PF18380">
    <property type="entry name" value="GEN1_C"/>
    <property type="match status" value="1"/>
</dbReference>
<dbReference type="PANTHER" id="PTHR11081">
    <property type="entry name" value="FLAP ENDONUCLEASE FAMILY MEMBER"/>
    <property type="match status" value="1"/>
</dbReference>
<name>A0ABR3JJZ4_9AGAR</name>
<evidence type="ECO:0000256" key="2">
    <source>
        <dbReference type="ARBA" id="ARBA00022801"/>
    </source>
</evidence>
<feature type="region of interest" description="Disordered" evidence="3">
    <location>
        <begin position="738"/>
        <end position="905"/>
    </location>
</feature>
<dbReference type="InterPro" id="IPR036279">
    <property type="entry name" value="5-3_exonuclease_C_sf"/>
</dbReference>
<feature type="domain" description="XPG-I" evidence="4">
    <location>
        <begin position="120"/>
        <end position="197"/>
    </location>
</feature>
<feature type="compositionally biased region" description="Polar residues" evidence="3">
    <location>
        <begin position="786"/>
        <end position="799"/>
    </location>
</feature>
<feature type="domain" description="XPG N-terminal" evidence="5">
    <location>
        <begin position="1"/>
        <end position="112"/>
    </location>
</feature>
<dbReference type="InterPro" id="IPR029060">
    <property type="entry name" value="PIN-like_dom_sf"/>
</dbReference>
<sequence>MGVPGLWEILQPAGKSRSWTHLAVVDGFEANKSQRRAYRVGIDASIWFHHATYAAGPKGSDRGENPALRTLFFRLRSLGEQPFLPLFVFDGRKRPKVKRGSKMGKSGSHGLSPKFKDLLDAFGMEWREASGEAEAELAYLNKSGVIDAVLTDDVDALIFGAKVLIKNAGVTLSGNKSKPALDQNGKISKYHVMMFSDDEIKNNPDVQLTRGGLILIAMLSGGDYHAGPDRIGAKGAYGLARCGFGDQLLAAYNNRLAEDIHQFLPGWRQALEEELQTNSRGFLPRRNRSARFDATFPDLKLLDKYVDPRIATHDGRGSSAMRDTRDPNIGALAAFCEEHFGEWGYKDAIIKRFRDLMWPAAVCRVLRRAALLADEKERDRRVAAGVLDRHISGPLRPSRHDAVGTPTAFVRRCLAAPLQKRRNTDDYQALIASAFVNRGPRPSGSNQDRFEDDGVDPDPLVVKIVGSRRHASTDMLLEYRVEISPRQLVDLTAAGIKGTRSAPGGSAQQSDAMDDEAFDAWMNSQANEEGDDGQATKATKKSPPEPMSTLRLWIPAPMMHQVHPGLVEDFTMAEEAKRNKKANKGKGKARAVAQDDDHEDGGRMEAGPSSRPSTNRARGRGAQRTSHADSGLEDFDIDMEVEVDIAPSLPGPSGSASVSQALPTGVLTPISHRPCQHANSLYDPFIEPAPARSSFLFTMPNPDEPSHSDYEGEREIDHEYEEQRPRNHMDEIFEQSISRRQVAAPRPNANRRNARARASATQDTNTEPVRHQEPRGSVVEPPPRQAIQTRTDQPSQREQSGPRVIEPTRGEGPSPSRPQRKRAACPTLEMRWSDDSNSTFPDPRIHEENVASAAGPSRPQAEMAPSRKRPRDTSLSAPIVGHGRTDKGKRRKTNEGTREGDLPRDDVVRQRAPLDALNLATPNVLPRSRPRPCPPGASIPASAGSSEIVARAKATPLFLHSVFDSDEELDIPPLPSAQPLRRMPSEVYLQKGRHYQVPLNNFPLSQESRLDDEEDDGVIDLTDV</sequence>
<feature type="compositionally biased region" description="Basic and acidic residues" evidence="3">
    <location>
        <begin position="893"/>
        <end position="905"/>
    </location>
</feature>